<proteinExistence type="predicted"/>
<accession>A0A150JQ40</accession>
<gene>
    <name evidence="2" type="ORF">B4098_2657</name>
</gene>
<dbReference type="PATRIC" id="fig|1398.26.peg.1952"/>
<keyword evidence="1" id="KW-0812">Transmembrane</keyword>
<reference evidence="2 3" key="1">
    <citation type="submission" date="2016-01" db="EMBL/GenBank/DDBJ databases">
        <title>Genome Sequences of Twelve Sporeforming Bacillus Species Isolated from Foods.</title>
        <authorList>
            <person name="Berendsen E.M."/>
            <person name="Wells-Bennik M.H."/>
            <person name="Krawcyk A.O."/>
            <person name="De Jong A."/>
            <person name="Holsappel S."/>
            <person name="Eijlander R.T."/>
            <person name="Kuipers O.P."/>
        </authorList>
    </citation>
    <scope>NUCLEOTIDE SEQUENCE [LARGE SCALE GENOMIC DNA]</scope>
    <source>
        <strain evidence="2 3">B4098</strain>
    </source>
</reference>
<feature type="transmembrane region" description="Helical" evidence="1">
    <location>
        <begin position="15"/>
        <end position="36"/>
    </location>
</feature>
<dbReference type="EMBL" id="LQYG01000113">
    <property type="protein sequence ID" value="KYC59415.1"/>
    <property type="molecule type" value="Genomic_DNA"/>
</dbReference>
<evidence type="ECO:0000256" key="1">
    <source>
        <dbReference type="SAM" id="Phobius"/>
    </source>
</evidence>
<sequence>MEKILMPSFEITTPFVFVSLVIFYTVSGVWTPRLLLT</sequence>
<name>A0A150JQ40_HEYCO</name>
<comment type="caution">
    <text evidence="2">The sequence shown here is derived from an EMBL/GenBank/DDBJ whole genome shotgun (WGS) entry which is preliminary data.</text>
</comment>
<protein>
    <submittedName>
        <fullName evidence="2">Uncharacterized protein</fullName>
    </submittedName>
</protein>
<evidence type="ECO:0000313" key="3">
    <source>
        <dbReference type="Proteomes" id="UP000075288"/>
    </source>
</evidence>
<keyword evidence="1" id="KW-0472">Membrane</keyword>
<dbReference type="AlphaFoldDB" id="A0A150JQ40"/>
<organism evidence="2 3">
    <name type="scientific">Heyndrickxia coagulans</name>
    <name type="common">Weizmannia coagulans</name>
    <dbReference type="NCBI Taxonomy" id="1398"/>
    <lineage>
        <taxon>Bacteria</taxon>
        <taxon>Bacillati</taxon>
        <taxon>Bacillota</taxon>
        <taxon>Bacilli</taxon>
        <taxon>Bacillales</taxon>
        <taxon>Bacillaceae</taxon>
        <taxon>Heyndrickxia</taxon>
    </lineage>
</organism>
<dbReference type="Proteomes" id="UP000075288">
    <property type="component" value="Unassembled WGS sequence"/>
</dbReference>
<evidence type="ECO:0000313" key="2">
    <source>
        <dbReference type="EMBL" id="KYC59415.1"/>
    </source>
</evidence>
<keyword evidence="1" id="KW-1133">Transmembrane helix</keyword>